<dbReference type="GO" id="GO:0016567">
    <property type="term" value="P:protein ubiquitination"/>
    <property type="evidence" value="ECO:0007669"/>
    <property type="project" value="InterPro"/>
</dbReference>
<evidence type="ECO:0000256" key="7">
    <source>
        <dbReference type="ARBA" id="ARBA00022679"/>
    </source>
</evidence>
<dbReference type="InterPro" id="IPR001841">
    <property type="entry name" value="Znf_RING"/>
</dbReference>
<dbReference type="InParanoid" id="A0A2G5CCV8"/>
<dbReference type="Pfam" id="PF23419">
    <property type="entry name" value="WD40_RFWD3"/>
    <property type="match status" value="1"/>
</dbReference>
<evidence type="ECO:0000256" key="5">
    <source>
        <dbReference type="ARBA" id="ARBA00022490"/>
    </source>
</evidence>
<evidence type="ECO:0000256" key="12">
    <source>
        <dbReference type="ARBA" id="ARBA00023242"/>
    </source>
</evidence>
<dbReference type="InterPro" id="IPR056527">
    <property type="entry name" value="WD40_RFWD3"/>
</dbReference>
<dbReference type="Gene3D" id="2.130.10.10">
    <property type="entry name" value="YVTN repeat-like/Quinoprotein amine dehydrogenase"/>
    <property type="match status" value="1"/>
</dbReference>
<evidence type="ECO:0000256" key="8">
    <source>
        <dbReference type="ARBA" id="ARBA00022737"/>
    </source>
</evidence>
<comment type="catalytic activity">
    <reaction evidence="1">
        <text>S-ubiquitinyl-[E2 ubiquitin-conjugating enzyme]-L-cysteine + [acceptor protein]-L-lysine = [E2 ubiquitin-conjugating enzyme]-L-cysteine + N(6)-ubiquitinyl-[acceptor protein]-L-lysine.</text>
        <dbReference type="EC" id="2.3.2.27"/>
    </reaction>
</comment>
<keyword evidence="6" id="KW-0853">WD repeat</keyword>
<feature type="region of interest" description="Disordered" evidence="15">
    <location>
        <begin position="1"/>
        <end position="22"/>
    </location>
</feature>
<evidence type="ECO:0000256" key="2">
    <source>
        <dbReference type="ARBA" id="ARBA00004496"/>
    </source>
</evidence>
<proteinExistence type="predicted"/>
<evidence type="ECO:0000256" key="14">
    <source>
        <dbReference type="PROSITE-ProRule" id="PRU00175"/>
    </source>
</evidence>
<keyword evidence="9" id="KW-0227">DNA damage</keyword>
<reference evidence="17 18" key="1">
    <citation type="submission" date="2017-09" db="EMBL/GenBank/DDBJ databases">
        <title>WGS assembly of Aquilegia coerulea Goldsmith.</title>
        <authorList>
            <person name="Hodges S."/>
            <person name="Kramer E."/>
            <person name="Nordborg M."/>
            <person name="Tomkins J."/>
            <person name="Borevitz J."/>
            <person name="Derieg N."/>
            <person name="Yan J."/>
            <person name="Mihaltcheva S."/>
            <person name="Hayes R.D."/>
            <person name="Rokhsar D."/>
        </authorList>
    </citation>
    <scope>NUCLEOTIDE SEQUENCE [LARGE SCALE GENOMIC DNA]</scope>
    <source>
        <strain evidence="18">cv. Goldsmith</strain>
    </source>
</reference>
<dbReference type="EC" id="2.3.2.27" evidence="4"/>
<evidence type="ECO:0000256" key="3">
    <source>
        <dbReference type="ARBA" id="ARBA00004906"/>
    </source>
</evidence>
<dbReference type="InterPro" id="IPR036322">
    <property type="entry name" value="WD40_repeat_dom_sf"/>
</dbReference>
<accession>A0A2G5CCV8</accession>
<dbReference type="GO" id="GO:0016604">
    <property type="term" value="C:nuclear body"/>
    <property type="evidence" value="ECO:0007669"/>
    <property type="project" value="UniProtKB-SubCell"/>
</dbReference>
<dbReference type="PANTHER" id="PTHR16047:SF7">
    <property type="entry name" value="E3 UBIQUITIN-PROTEIN LIGASE RFWD3"/>
    <property type="match status" value="1"/>
</dbReference>
<evidence type="ECO:0000256" key="1">
    <source>
        <dbReference type="ARBA" id="ARBA00000900"/>
    </source>
</evidence>
<keyword evidence="14" id="KW-0863">Zinc-finger</keyword>
<evidence type="ECO:0000256" key="9">
    <source>
        <dbReference type="ARBA" id="ARBA00022763"/>
    </source>
</evidence>
<dbReference type="EMBL" id="KZ305079">
    <property type="protein sequence ID" value="PIA29106.1"/>
    <property type="molecule type" value="Genomic_DNA"/>
</dbReference>
<dbReference type="GO" id="GO:0061630">
    <property type="term" value="F:ubiquitin protein ligase activity"/>
    <property type="evidence" value="ECO:0007669"/>
    <property type="project" value="UniProtKB-EC"/>
</dbReference>
<dbReference type="Proteomes" id="UP000230069">
    <property type="component" value="Unassembled WGS sequence"/>
</dbReference>
<dbReference type="PROSITE" id="PS50089">
    <property type="entry name" value="ZF_RING_2"/>
    <property type="match status" value="1"/>
</dbReference>
<evidence type="ECO:0000256" key="15">
    <source>
        <dbReference type="SAM" id="MobiDB-lite"/>
    </source>
</evidence>
<keyword evidence="18" id="KW-1185">Reference proteome</keyword>
<keyword evidence="5" id="KW-0963">Cytoplasm</keyword>
<dbReference type="GO" id="GO:0008270">
    <property type="term" value="F:zinc ion binding"/>
    <property type="evidence" value="ECO:0007669"/>
    <property type="project" value="UniProtKB-KW"/>
</dbReference>
<dbReference type="CDD" id="cd16450">
    <property type="entry name" value="mRING-C3HGC3_RFWD3"/>
    <property type="match status" value="1"/>
</dbReference>
<evidence type="ECO:0000313" key="17">
    <source>
        <dbReference type="EMBL" id="PIA29106.1"/>
    </source>
</evidence>
<keyword evidence="12" id="KW-0539">Nucleus</keyword>
<gene>
    <name evidence="17" type="ORF">AQUCO_06200005v1</name>
</gene>
<feature type="region of interest" description="Disordered" evidence="15">
    <location>
        <begin position="37"/>
        <end position="117"/>
    </location>
</feature>
<dbReference type="PANTHER" id="PTHR16047">
    <property type="entry name" value="RFWD3 PROTEIN"/>
    <property type="match status" value="1"/>
</dbReference>
<comment type="pathway">
    <text evidence="3">Protein modification; protein ubiquitination.</text>
</comment>
<dbReference type="InterPro" id="IPR015943">
    <property type="entry name" value="WD40/YVTN_repeat-like_dom_sf"/>
</dbReference>
<keyword evidence="14" id="KW-0862">Zinc</keyword>
<dbReference type="GO" id="GO:0036297">
    <property type="term" value="P:interstrand cross-link repair"/>
    <property type="evidence" value="ECO:0007669"/>
    <property type="project" value="InterPro"/>
</dbReference>
<organism evidence="17 18">
    <name type="scientific">Aquilegia coerulea</name>
    <name type="common">Rocky mountain columbine</name>
    <dbReference type="NCBI Taxonomy" id="218851"/>
    <lineage>
        <taxon>Eukaryota</taxon>
        <taxon>Viridiplantae</taxon>
        <taxon>Streptophyta</taxon>
        <taxon>Embryophyta</taxon>
        <taxon>Tracheophyta</taxon>
        <taxon>Spermatophyta</taxon>
        <taxon>Magnoliopsida</taxon>
        <taxon>Ranunculales</taxon>
        <taxon>Ranunculaceae</taxon>
        <taxon>Thalictroideae</taxon>
        <taxon>Aquilegia</taxon>
    </lineage>
</organism>
<dbReference type="SMART" id="SM00184">
    <property type="entry name" value="RING"/>
    <property type="match status" value="1"/>
</dbReference>
<feature type="compositionally biased region" description="Acidic residues" evidence="15">
    <location>
        <begin position="37"/>
        <end position="72"/>
    </location>
</feature>
<evidence type="ECO:0000313" key="18">
    <source>
        <dbReference type="Proteomes" id="UP000230069"/>
    </source>
</evidence>
<evidence type="ECO:0000256" key="10">
    <source>
        <dbReference type="ARBA" id="ARBA00022786"/>
    </source>
</evidence>
<evidence type="ECO:0000256" key="11">
    <source>
        <dbReference type="ARBA" id="ARBA00023204"/>
    </source>
</evidence>
<feature type="domain" description="RING-type" evidence="16">
    <location>
        <begin position="140"/>
        <end position="187"/>
    </location>
</feature>
<evidence type="ECO:0000259" key="16">
    <source>
        <dbReference type="PROSITE" id="PS50089"/>
    </source>
</evidence>
<evidence type="ECO:0000256" key="4">
    <source>
        <dbReference type="ARBA" id="ARBA00012483"/>
    </source>
</evidence>
<dbReference type="AlphaFoldDB" id="A0A2G5CCV8"/>
<keyword evidence="11" id="KW-0234">DNA repair</keyword>
<sequence>MPPRTNIRGRGPHGGPHVVFHPRDIEDYFDIEEEAEILEYDDEQVEDEEEDDDDDDDDEDDESEEEEEEEDYLPIIRTNGRVSPNTRLNPARRIVFEDDSEPQPIQQQGQEDSKIESEGIIIRSTGESSGSGNDNEGVCCPICMESWSSEGGHQVCCLPCGHVYGFSCIEKWIRQCKRNCAKCPQCSRKCGIKDIIKLYISRIAVVDGEQQKKVLSLHAENEFLKMKIASLQERICQEEEEKMLKDEASCLENMCFGEMRGQTSEFIAKSNDSHGQTQFGHTSTYGGQGSLCCSLKLEEEFVVDGARVFDMDTSNRALILARRLPGMGGTHVLTKMSMMYPYESETIQLPISTKAVKDLHVSPCGGKLALFASLGKKLSILSLESNNIVLTYDLPGPAWSCSWDVNGPQHLYAGLQVQFHTMIIISRSLKLVDGTILMFDMRQTARPIESINGLSRHPIHTLHSLVQKSTTPCDAKTLLSASSIGPCVWNTGSARERPFLLAEMENQGVCISLAHCLSTDDIVASFRPKVQTSNDIINTQPSLSPSPTVLGRGILGSHVLIKRVGGNCYQNLGCVSANVNDVRMLKSAIVKIENCNPMFAYGDEFTRGLSLLELPSLKSVQSLKPHQHPILDVKYAASIGSGILGCVSEDRLQLFAATPV</sequence>
<protein>
    <recommendedName>
        <fullName evidence="4">RING-type E3 ubiquitin transferase</fullName>
        <ecNumber evidence="4">2.3.2.27</ecNumber>
    </recommendedName>
</protein>
<keyword evidence="8" id="KW-0677">Repeat</keyword>
<dbReference type="GO" id="GO:0005737">
    <property type="term" value="C:cytoplasm"/>
    <property type="evidence" value="ECO:0007669"/>
    <property type="project" value="UniProtKB-SubCell"/>
</dbReference>
<dbReference type="Gene3D" id="3.30.40.10">
    <property type="entry name" value="Zinc/RING finger domain, C3HC4 (zinc finger)"/>
    <property type="match status" value="1"/>
</dbReference>
<dbReference type="SUPFAM" id="SSF57850">
    <property type="entry name" value="RING/U-box"/>
    <property type="match status" value="1"/>
</dbReference>
<dbReference type="OrthoDB" id="5600418at2759"/>
<dbReference type="SUPFAM" id="SSF50978">
    <property type="entry name" value="WD40 repeat-like"/>
    <property type="match status" value="1"/>
</dbReference>
<dbReference type="InterPro" id="IPR037381">
    <property type="entry name" value="RFWD3"/>
</dbReference>
<keyword evidence="10" id="KW-0833">Ubl conjugation pathway</keyword>
<dbReference type="FunCoup" id="A0A2G5CCV8">
    <property type="interactions" value="1962"/>
</dbReference>
<dbReference type="STRING" id="218851.A0A2G5CCV8"/>
<keyword evidence="14" id="KW-0479">Metal-binding</keyword>
<dbReference type="InterPro" id="IPR013083">
    <property type="entry name" value="Znf_RING/FYVE/PHD"/>
</dbReference>
<keyword evidence="7" id="KW-0808">Transferase</keyword>
<name>A0A2G5CCV8_AQUCA</name>
<comment type="subcellular location">
    <subcellularLocation>
        <location evidence="2">Cytoplasm</location>
    </subcellularLocation>
    <subcellularLocation>
        <location evidence="13">Nucleus</location>
        <location evidence="13">Nuclear body</location>
    </subcellularLocation>
</comment>
<evidence type="ECO:0000256" key="6">
    <source>
        <dbReference type="ARBA" id="ARBA00022574"/>
    </source>
</evidence>
<evidence type="ECO:0000256" key="13">
    <source>
        <dbReference type="ARBA" id="ARBA00034306"/>
    </source>
</evidence>